<dbReference type="Proteomes" id="UP000326396">
    <property type="component" value="Linkage Group LG2"/>
</dbReference>
<sequence>MDEDVPGIDAKLWKMLEWQRKQLWRPVESWGVEKNKGRHYLDPNKKNILKGKSFGWGKEFGRTNVKYG</sequence>
<comment type="caution">
    <text evidence="1">The sequence shown here is derived from an EMBL/GenBank/DDBJ whole genome shotgun (WGS) entry which is preliminary data.</text>
</comment>
<proteinExistence type="predicted"/>
<accession>A0A5N6ND24</accession>
<evidence type="ECO:0000313" key="1">
    <source>
        <dbReference type="EMBL" id="KAD4584815.1"/>
    </source>
</evidence>
<protein>
    <submittedName>
        <fullName evidence="1">Uncharacterized protein</fullName>
    </submittedName>
</protein>
<organism evidence="1 2">
    <name type="scientific">Mikania micrantha</name>
    <name type="common">bitter vine</name>
    <dbReference type="NCBI Taxonomy" id="192012"/>
    <lineage>
        <taxon>Eukaryota</taxon>
        <taxon>Viridiplantae</taxon>
        <taxon>Streptophyta</taxon>
        <taxon>Embryophyta</taxon>
        <taxon>Tracheophyta</taxon>
        <taxon>Spermatophyta</taxon>
        <taxon>Magnoliopsida</taxon>
        <taxon>eudicotyledons</taxon>
        <taxon>Gunneridae</taxon>
        <taxon>Pentapetalae</taxon>
        <taxon>asterids</taxon>
        <taxon>campanulids</taxon>
        <taxon>Asterales</taxon>
        <taxon>Asteraceae</taxon>
        <taxon>Asteroideae</taxon>
        <taxon>Heliantheae alliance</taxon>
        <taxon>Eupatorieae</taxon>
        <taxon>Mikania</taxon>
    </lineage>
</organism>
<gene>
    <name evidence="1" type="ORF">E3N88_22416</name>
</gene>
<dbReference type="AlphaFoldDB" id="A0A5N6ND24"/>
<reference evidence="1 2" key="1">
    <citation type="submission" date="2019-05" db="EMBL/GenBank/DDBJ databases">
        <title>Mikania micrantha, genome provides insights into the molecular mechanism of rapid growth.</title>
        <authorList>
            <person name="Liu B."/>
        </authorList>
    </citation>
    <scope>NUCLEOTIDE SEQUENCE [LARGE SCALE GENOMIC DNA]</scope>
    <source>
        <strain evidence="1">NLD-2019</strain>
        <tissue evidence="1">Leaf</tissue>
    </source>
</reference>
<name>A0A5N6ND24_9ASTR</name>
<dbReference type="EMBL" id="SZYD01000012">
    <property type="protein sequence ID" value="KAD4584815.1"/>
    <property type="molecule type" value="Genomic_DNA"/>
</dbReference>
<evidence type="ECO:0000313" key="2">
    <source>
        <dbReference type="Proteomes" id="UP000326396"/>
    </source>
</evidence>
<keyword evidence="2" id="KW-1185">Reference proteome</keyword>